<keyword evidence="8" id="KW-0547">Nucleotide-binding</keyword>
<dbReference type="AlphaFoldDB" id="I4AK53"/>
<feature type="transmembrane region" description="Helical" evidence="14">
    <location>
        <begin position="322"/>
        <end position="340"/>
    </location>
</feature>
<dbReference type="CDD" id="cd00082">
    <property type="entry name" value="HisKA"/>
    <property type="match status" value="1"/>
</dbReference>
<feature type="transmembrane region" description="Helical" evidence="14">
    <location>
        <begin position="760"/>
        <end position="781"/>
    </location>
</feature>
<dbReference type="CDD" id="cd06225">
    <property type="entry name" value="HAMP"/>
    <property type="match status" value="1"/>
</dbReference>
<evidence type="ECO:0000256" key="8">
    <source>
        <dbReference type="ARBA" id="ARBA00022741"/>
    </source>
</evidence>
<evidence type="ECO:0000256" key="7">
    <source>
        <dbReference type="ARBA" id="ARBA00022692"/>
    </source>
</evidence>
<feature type="transmembrane region" description="Helical" evidence="14">
    <location>
        <begin position="278"/>
        <end position="302"/>
    </location>
</feature>
<dbReference type="RefSeq" id="WP_014797789.1">
    <property type="nucleotide sequence ID" value="NC_018018.1"/>
</dbReference>
<reference evidence="18" key="1">
    <citation type="submission" date="2012-06" db="EMBL/GenBank/DDBJ databases">
        <title>The complete genome of Flexibacter litoralis DSM 6794.</title>
        <authorList>
            <person name="Lucas S."/>
            <person name="Copeland A."/>
            <person name="Lapidus A."/>
            <person name="Glavina del Rio T."/>
            <person name="Dalin E."/>
            <person name="Tice H."/>
            <person name="Bruce D."/>
            <person name="Goodwin L."/>
            <person name="Pitluck S."/>
            <person name="Peters L."/>
            <person name="Ovchinnikova G."/>
            <person name="Lu M."/>
            <person name="Kyrpides N."/>
            <person name="Mavromatis K."/>
            <person name="Ivanova N."/>
            <person name="Brettin T."/>
            <person name="Detter J.C."/>
            <person name="Han C."/>
            <person name="Larimer F."/>
            <person name="Land M."/>
            <person name="Hauser L."/>
            <person name="Markowitz V."/>
            <person name="Cheng J.-F."/>
            <person name="Hugenholtz P."/>
            <person name="Woyke T."/>
            <person name="Wu D."/>
            <person name="Spring S."/>
            <person name="Lang E."/>
            <person name="Kopitz M."/>
            <person name="Brambilla E."/>
            <person name="Klenk H.-P."/>
            <person name="Eisen J.A."/>
        </authorList>
    </citation>
    <scope>NUCLEOTIDE SEQUENCE [LARGE SCALE GENOMIC DNA]</scope>
    <source>
        <strain evidence="18">ATCC 23117 / DSM 6794 / NBRC 15988 / NCIMB 1366 / Sio-4</strain>
    </source>
</reference>
<comment type="catalytic activity">
    <reaction evidence="1">
        <text>ATP + protein L-histidine = ADP + protein N-phospho-L-histidine.</text>
        <dbReference type="EC" id="2.7.13.3"/>
    </reaction>
</comment>
<dbReference type="SMART" id="SM00388">
    <property type="entry name" value="HisKA"/>
    <property type="match status" value="1"/>
</dbReference>
<keyword evidence="5" id="KW-0597">Phosphoprotein</keyword>
<feature type="transmembrane region" description="Helical" evidence="14">
    <location>
        <begin position="367"/>
        <end position="390"/>
    </location>
</feature>
<dbReference type="EMBL" id="CP003345">
    <property type="protein sequence ID" value="AFM04338.1"/>
    <property type="molecule type" value="Genomic_DNA"/>
</dbReference>
<dbReference type="GO" id="GO:0005524">
    <property type="term" value="F:ATP binding"/>
    <property type="evidence" value="ECO:0007669"/>
    <property type="project" value="UniProtKB-KW"/>
</dbReference>
<dbReference type="GO" id="GO:0005886">
    <property type="term" value="C:plasma membrane"/>
    <property type="evidence" value="ECO:0007669"/>
    <property type="project" value="UniProtKB-SubCell"/>
</dbReference>
<dbReference type="InterPro" id="IPR003594">
    <property type="entry name" value="HATPase_dom"/>
</dbReference>
<dbReference type="InterPro" id="IPR036097">
    <property type="entry name" value="HisK_dim/P_sf"/>
</dbReference>
<evidence type="ECO:0000256" key="6">
    <source>
        <dbReference type="ARBA" id="ARBA00022679"/>
    </source>
</evidence>
<feature type="domain" description="HAMP" evidence="16">
    <location>
        <begin position="952"/>
        <end position="1004"/>
    </location>
</feature>
<keyword evidence="13 14" id="KW-0472">Membrane</keyword>
<evidence type="ECO:0000313" key="18">
    <source>
        <dbReference type="Proteomes" id="UP000006054"/>
    </source>
</evidence>
<dbReference type="Gene3D" id="1.10.287.130">
    <property type="match status" value="1"/>
</dbReference>
<dbReference type="PANTHER" id="PTHR45528:SF1">
    <property type="entry name" value="SENSOR HISTIDINE KINASE CPXA"/>
    <property type="match status" value="1"/>
</dbReference>
<feature type="transmembrane region" description="Helical" evidence="14">
    <location>
        <begin position="430"/>
        <end position="448"/>
    </location>
</feature>
<feature type="domain" description="Histidine kinase" evidence="15">
    <location>
        <begin position="1021"/>
        <end position="1231"/>
    </location>
</feature>
<dbReference type="SUPFAM" id="SSF47384">
    <property type="entry name" value="Homodimeric domain of signal transducing histidine kinase"/>
    <property type="match status" value="1"/>
</dbReference>
<feature type="transmembrane region" description="Helical" evidence="14">
    <location>
        <begin position="238"/>
        <end position="258"/>
    </location>
</feature>
<comment type="subcellular location">
    <subcellularLocation>
        <location evidence="2">Cell membrane</location>
        <topology evidence="2">Multi-pass membrane protein</topology>
    </subcellularLocation>
</comment>
<dbReference type="Pfam" id="PF02518">
    <property type="entry name" value="HATPase_c"/>
    <property type="match status" value="1"/>
</dbReference>
<evidence type="ECO:0000313" key="17">
    <source>
        <dbReference type="EMBL" id="AFM04338.1"/>
    </source>
</evidence>
<dbReference type="OrthoDB" id="9776727at2"/>
<dbReference type="PROSITE" id="PS50109">
    <property type="entry name" value="HIS_KIN"/>
    <property type="match status" value="1"/>
</dbReference>
<dbReference type="InterPro" id="IPR005467">
    <property type="entry name" value="His_kinase_dom"/>
</dbReference>
<dbReference type="PRINTS" id="PR00344">
    <property type="entry name" value="BCTRLSENSOR"/>
</dbReference>
<feature type="transmembrane region" description="Helical" evidence="14">
    <location>
        <begin position="723"/>
        <end position="744"/>
    </location>
</feature>
<dbReference type="SMART" id="SM00387">
    <property type="entry name" value="HATPase_c"/>
    <property type="match status" value="1"/>
</dbReference>
<name>I4AK53_BERLS</name>
<proteinExistence type="predicted"/>
<evidence type="ECO:0000256" key="3">
    <source>
        <dbReference type="ARBA" id="ARBA00012438"/>
    </source>
</evidence>
<keyword evidence="9 17" id="KW-0418">Kinase</keyword>
<evidence type="ECO:0000256" key="1">
    <source>
        <dbReference type="ARBA" id="ARBA00000085"/>
    </source>
</evidence>
<keyword evidence="6" id="KW-0808">Transferase</keyword>
<dbReference type="PANTHER" id="PTHR45528">
    <property type="entry name" value="SENSOR HISTIDINE KINASE CPXA"/>
    <property type="match status" value="1"/>
</dbReference>
<evidence type="ECO:0000259" key="15">
    <source>
        <dbReference type="PROSITE" id="PS50109"/>
    </source>
</evidence>
<feature type="transmembrane region" description="Helical" evidence="14">
    <location>
        <begin position="460"/>
        <end position="479"/>
    </location>
</feature>
<dbReference type="Pfam" id="PF00512">
    <property type="entry name" value="HisKA"/>
    <property type="match status" value="1"/>
</dbReference>
<dbReference type="SMART" id="SM00304">
    <property type="entry name" value="HAMP"/>
    <property type="match status" value="1"/>
</dbReference>
<keyword evidence="4" id="KW-1003">Cell membrane</keyword>
<dbReference type="eggNOG" id="COG5000">
    <property type="taxonomic scope" value="Bacteria"/>
</dbReference>
<feature type="transmembrane region" description="Helical" evidence="14">
    <location>
        <begin position="928"/>
        <end position="950"/>
    </location>
</feature>
<dbReference type="STRING" id="880071.Fleli_1952"/>
<dbReference type="SUPFAM" id="SSF55874">
    <property type="entry name" value="ATPase domain of HSP90 chaperone/DNA topoisomerase II/histidine kinase"/>
    <property type="match status" value="1"/>
</dbReference>
<evidence type="ECO:0000256" key="14">
    <source>
        <dbReference type="SAM" id="Phobius"/>
    </source>
</evidence>
<keyword evidence="18" id="KW-1185">Reference proteome</keyword>
<dbReference type="PROSITE" id="PS50885">
    <property type="entry name" value="HAMP"/>
    <property type="match status" value="1"/>
</dbReference>
<dbReference type="InterPro" id="IPR003660">
    <property type="entry name" value="HAMP_dom"/>
</dbReference>
<evidence type="ECO:0000259" key="16">
    <source>
        <dbReference type="PROSITE" id="PS50885"/>
    </source>
</evidence>
<evidence type="ECO:0000256" key="10">
    <source>
        <dbReference type="ARBA" id="ARBA00022840"/>
    </source>
</evidence>
<dbReference type="EC" id="2.7.13.3" evidence="3"/>
<protein>
    <recommendedName>
        <fullName evidence="3">histidine kinase</fullName>
        <ecNumber evidence="3">2.7.13.3</ecNumber>
    </recommendedName>
</protein>
<feature type="transmembrane region" description="Helical" evidence="14">
    <location>
        <begin position="207"/>
        <end position="226"/>
    </location>
</feature>
<dbReference type="InterPro" id="IPR004358">
    <property type="entry name" value="Sig_transdc_His_kin-like_C"/>
</dbReference>
<evidence type="ECO:0000256" key="11">
    <source>
        <dbReference type="ARBA" id="ARBA00022989"/>
    </source>
</evidence>
<evidence type="ECO:0000256" key="2">
    <source>
        <dbReference type="ARBA" id="ARBA00004651"/>
    </source>
</evidence>
<dbReference type="InterPro" id="IPR003661">
    <property type="entry name" value="HisK_dim/P_dom"/>
</dbReference>
<gene>
    <name evidence="17" type="ordered locus">Fleli_1952</name>
</gene>
<dbReference type="Proteomes" id="UP000006054">
    <property type="component" value="Chromosome"/>
</dbReference>
<dbReference type="GO" id="GO:0000155">
    <property type="term" value="F:phosphorelay sensor kinase activity"/>
    <property type="evidence" value="ECO:0007669"/>
    <property type="project" value="InterPro"/>
</dbReference>
<organism evidence="17 18">
    <name type="scientific">Bernardetia litoralis (strain ATCC 23117 / DSM 6794 / NBRC 15988 / NCIMB 1366 / Fx l1 / Sio-4)</name>
    <name type="common">Flexibacter litoralis</name>
    <dbReference type="NCBI Taxonomy" id="880071"/>
    <lineage>
        <taxon>Bacteria</taxon>
        <taxon>Pseudomonadati</taxon>
        <taxon>Bacteroidota</taxon>
        <taxon>Cytophagia</taxon>
        <taxon>Cytophagales</taxon>
        <taxon>Bernardetiaceae</taxon>
        <taxon>Bernardetia</taxon>
    </lineage>
</organism>
<evidence type="ECO:0000256" key="9">
    <source>
        <dbReference type="ARBA" id="ARBA00022777"/>
    </source>
</evidence>
<keyword evidence="12" id="KW-0902">Two-component regulatory system</keyword>
<accession>I4AK53</accession>
<dbReference type="InterPro" id="IPR050398">
    <property type="entry name" value="HssS/ArlS-like"/>
</dbReference>
<evidence type="ECO:0000256" key="4">
    <source>
        <dbReference type="ARBA" id="ARBA00022475"/>
    </source>
</evidence>
<evidence type="ECO:0000256" key="5">
    <source>
        <dbReference type="ARBA" id="ARBA00022553"/>
    </source>
</evidence>
<dbReference type="HOGENOM" id="CLU_007177_0_0_10"/>
<keyword evidence="7 14" id="KW-0812">Transmembrane</keyword>
<evidence type="ECO:0000256" key="12">
    <source>
        <dbReference type="ARBA" id="ARBA00023012"/>
    </source>
</evidence>
<keyword evidence="11 14" id="KW-1133">Transmembrane helix</keyword>
<sequence length="1231" mass="141217" precursor="true">MPKSVSYSFLFIALAALLASLGFRYFLVNTKDYNEYTQEVRKKVDRELEVAEIELTELEEAVIQNYKKLDFSLITSNTGEYPIYIFRNSELLFWTDNTYLLSYDQLKNNYSEYTIETPKGLFLVKQKIIVTKYDNMTGVVLIPLSSEYKIYNQFLSLGVNPKLFSTSDISLQLTPEGSSYRVYGTGSNLLFALIFPSDYSWQSSQNYTVLFFMIVACIFVFLQARVSMLYFLRNGQVWYAFFVLVSMFVGIRFLMLFLELPNSVLPTILFNARYYASSFVAPSLGDLLLNVICLFIISSFLFVHFSELSHMRSIGNRKRKRFGVVIVIVLSFAIAFYHFFNLRNLYIHSPQISLDFTRELDFSLLKITALCIGILTATTYFLLIHVLVRFIEWLRVERKKLIVLVFVGILVGWLVSGIYAFSVHANLSDAWIALIHTIYILVVIFVELPRSERSFTYQIFIYIFLGAITTSIMSSYIIYCFEQSREKIAKENFADQILLENDLQGEFLLNDVVESLPYDPIIKNRLMTSFTTKDIISRKIRKFYLDYYFDKYDIKVHLFNGNGMPYDNTMTFDEMYSKYAQPNYATEYKDIFLVHDLATNTKRYFVFSEISRSGVKIGKIVLELQLKKIVSNSVYPNLLSDNPYSNYNRWGGRNAWSYAIFENKQPVYTQGNFVYSKDFLNNFDSITTFSTSSYKHFLVKENHNKAVIISSVKYPLKSILTNFSMQFICIVLTMLFFLAIYRLYFRQQPFTFNLTGKIQLYLNLAFFLPTILLSILIVSILNSENKNQTVETYFQKAENVAQNFSNKLTSYVVYKEITKDELLESLQEIARLTQTEINVFDRDGVLLASSQPTIYDNGLVSSLINPKAMALLIEQKQSKAILSESIGKLDYNSAYVVVNSPITGEIVGVIDVPFFESQRYADEQILEVVSTMLNVFTGIFLLLVVLSFFASRDLTKPLSLVTSRLKRITLSGDNKPLDYKSDDEIGLLVGEYNKMLVKLEESKAALATSEKESAWREMAKQVAHEIKNPLTPMKLTLQHLQRVLANEESPAERSIKSLLTQVDTLSDIATSFSAFAKMPIPKTERFDVSMVLQETLILYKNDGSVRLDAIIDQGAFYVNGDAKMMGRIFTNLILNGIQAVEDKDPHINVVLEKTNQKSPKTIIIYIRDNGKGIDDEAAKKLFIPNFTTKSTGSGIGLSVAKRGIEHAGGKIWFETEHYFGTTFFIELPLVE</sequence>
<dbReference type="Gene3D" id="3.30.565.10">
    <property type="entry name" value="Histidine kinase-like ATPase, C-terminal domain"/>
    <property type="match status" value="1"/>
</dbReference>
<dbReference type="Gene3D" id="6.10.340.10">
    <property type="match status" value="1"/>
</dbReference>
<dbReference type="eggNOG" id="COG3850">
    <property type="taxonomic scope" value="Bacteria"/>
</dbReference>
<keyword evidence="10" id="KW-0067">ATP-binding</keyword>
<evidence type="ECO:0000256" key="13">
    <source>
        <dbReference type="ARBA" id="ARBA00023136"/>
    </source>
</evidence>
<dbReference type="InterPro" id="IPR036890">
    <property type="entry name" value="HATPase_C_sf"/>
</dbReference>
<feature type="transmembrane region" description="Helical" evidence="14">
    <location>
        <begin position="402"/>
        <end position="424"/>
    </location>
</feature>
<dbReference type="KEGG" id="fli:Fleli_1952"/>